<dbReference type="GeneID" id="55973813"/>
<dbReference type="OrthoDB" id="4436466at2759"/>
<dbReference type="Proteomes" id="UP000749293">
    <property type="component" value="Unassembled WGS sequence"/>
</dbReference>
<protein>
    <submittedName>
        <fullName evidence="1">Uncharacterized protein</fullName>
    </submittedName>
</protein>
<gene>
    <name evidence="1" type="ORF">GMORB2_7590</name>
</gene>
<accession>A0A9P5D0T8</accession>
<evidence type="ECO:0000313" key="1">
    <source>
        <dbReference type="EMBL" id="KAF4121997.1"/>
    </source>
</evidence>
<dbReference type="RefSeq" id="XP_035320649.1">
    <property type="nucleotide sequence ID" value="XM_035469555.1"/>
</dbReference>
<name>A0A9P5D0T8_9HYPO</name>
<dbReference type="EMBL" id="JAANYQ010000010">
    <property type="protein sequence ID" value="KAF4121997.1"/>
    <property type="molecule type" value="Genomic_DNA"/>
</dbReference>
<evidence type="ECO:0000313" key="2">
    <source>
        <dbReference type="Proteomes" id="UP000749293"/>
    </source>
</evidence>
<keyword evidence="2" id="KW-1185">Reference proteome</keyword>
<reference evidence="1" key="1">
    <citation type="submission" date="2020-03" db="EMBL/GenBank/DDBJ databases">
        <title>Site-based positive gene gene selection in Geosmithia morbida across the United States reveals a broad range of putative effectors and factors for local host and environmental adapation.</title>
        <authorList>
            <person name="Onufrak A."/>
            <person name="Murdoch R.W."/>
            <person name="Gazis R."/>
            <person name="Huff M."/>
            <person name="Staton M."/>
            <person name="Klingeman W."/>
            <person name="Hadziabdic D."/>
        </authorList>
    </citation>
    <scope>NUCLEOTIDE SEQUENCE</scope>
    <source>
        <strain evidence="1">1262</strain>
    </source>
</reference>
<comment type="caution">
    <text evidence="1">The sequence shown here is derived from an EMBL/GenBank/DDBJ whole genome shotgun (WGS) entry which is preliminary data.</text>
</comment>
<dbReference type="AlphaFoldDB" id="A0A9P5D0T8"/>
<proteinExistence type="predicted"/>
<organism evidence="1 2">
    <name type="scientific">Geosmithia morbida</name>
    <dbReference type="NCBI Taxonomy" id="1094350"/>
    <lineage>
        <taxon>Eukaryota</taxon>
        <taxon>Fungi</taxon>
        <taxon>Dikarya</taxon>
        <taxon>Ascomycota</taxon>
        <taxon>Pezizomycotina</taxon>
        <taxon>Sordariomycetes</taxon>
        <taxon>Hypocreomycetidae</taxon>
        <taxon>Hypocreales</taxon>
        <taxon>Bionectriaceae</taxon>
        <taxon>Geosmithia</taxon>
    </lineage>
</organism>
<sequence length="227" mass="25496">MGFIRAAFITSLVGAVGTSSFAAYLAAKNPVITPLSPTDPIWSSKVFKRYNPNRNPTQQDICIKRIPLSKVRPELLEKPGALATEYCRGVWTSLGFEVQRRYLEYKYSSPETAHNLWSKEQLSTSNYEKGTCIADHFEVVERTNDAITLRCGDSPRNSGLRGFDGLFVVSAKVDKEHDEVELGLKSALFTSEGKIEGKKPNTPPLIEELHQWYARIWSEGGSRRLLK</sequence>